<sequence length="130" mass="13734">MSCAHRSYRHKISGLTPRETPGLTPGPTDASSPVIGSQTDALPSASACEGLANTSAPAPASEDQPDAVGAPASEGQPDASERIKDDKHPSPGPKIFQRLWERLILVLIPEPSDEEFEEEPSVVLVPELSN</sequence>
<gene>
    <name evidence="2" type="ORF">AMECASPLE_032893</name>
</gene>
<dbReference type="Proteomes" id="UP001469553">
    <property type="component" value="Unassembled WGS sequence"/>
</dbReference>
<feature type="region of interest" description="Disordered" evidence="1">
    <location>
        <begin position="1"/>
        <end position="94"/>
    </location>
</feature>
<proteinExistence type="predicted"/>
<organism evidence="2 3">
    <name type="scientific">Ameca splendens</name>
    <dbReference type="NCBI Taxonomy" id="208324"/>
    <lineage>
        <taxon>Eukaryota</taxon>
        <taxon>Metazoa</taxon>
        <taxon>Chordata</taxon>
        <taxon>Craniata</taxon>
        <taxon>Vertebrata</taxon>
        <taxon>Euteleostomi</taxon>
        <taxon>Actinopterygii</taxon>
        <taxon>Neopterygii</taxon>
        <taxon>Teleostei</taxon>
        <taxon>Neoteleostei</taxon>
        <taxon>Acanthomorphata</taxon>
        <taxon>Ovalentaria</taxon>
        <taxon>Atherinomorphae</taxon>
        <taxon>Cyprinodontiformes</taxon>
        <taxon>Goodeidae</taxon>
        <taxon>Ameca</taxon>
    </lineage>
</organism>
<evidence type="ECO:0000313" key="2">
    <source>
        <dbReference type="EMBL" id="MEQ2301138.1"/>
    </source>
</evidence>
<evidence type="ECO:0000313" key="3">
    <source>
        <dbReference type="Proteomes" id="UP001469553"/>
    </source>
</evidence>
<keyword evidence="3" id="KW-1185">Reference proteome</keyword>
<comment type="caution">
    <text evidence="2">The sequence shown here is derived from an EMBL/GenBank/DDBJ whole genome shotgun (WGS) entry which is preliminary data.</text>
</comment>
<accession>A0ABV0Z4L9</accession>
<dbReference type="EMBL" id="JAHRIP010051373">
    <property type="protein sequence ID" value="MEQ2301138.1"/>
    <property type="molecule type" value="Genomic_DNA"/>
</dbReference>
<feature type="compositionally biased region" description="Basic residues" evidence="1">
    <location>
        <begin position="1"/>
        <end position="12"/>
    </location>
</feature>
<reference evidence="2 3" key="1">
    <citation type="submission" date="2021-06" db="EMBL/GenBank/DDBJ databases">
        <authorList>
            <person name="Palmer J.M."/>
        </authorList>
    </citation>
    <scope>NUCLEOTIDE SEQUENCE [LARGE SCALE GENOMIC DNA]</scope>
    <source>
        <strain evidence="2 3">AS_MEX2019</strain>
        <tissue evidence="2">Muscle</tissue>
    </source>
</reference>
<protein>
    <submittedName>
        <fullName evidence="2">Uncharacterized protein</fullName>
    </submittedName>
</protein>
<evidence type="ECO:0000256" key="1">
    <source>
        <dbReference type="SAM" id="MobiDB-lite"/>
    </source>
</evidence>
<feature type="compositionally biased region" description="Polar residues" evidence="1">
    <location>
        <begin position="29"/>
        <end position="41"/>
    </location>
</feature>
<name>A0ABV0Z4L9_9TELE</name>
<feature type="compositionally biased region" description="Basic and acidic residues" evidence="1">
    <location>
        <begin position="79"/>
        <end position="89"/>
    </location>
</feature>